<evidence type="ECO:0000256" key="4">
    <source>
        <dbReference type="PROSITE-ProRule" id="PRU00023"/>
    </source>
</evidence>
<dbReference type="Gene3D" id="1.25.40.20">
    <property type="entry name" value="Ankyrin repeat-containing domain"/>
    <property type="match status" value="2"/>
</dbReference>
<reference evidence="6 7" key="1">
    <citation type="submission" date="2018-04" db="EMBL/GenBank/DDBJ databases">
        <title>The genome of golden apple snail Pomacea canaliculata provides insight into stress tolerance and invasive adaptation.</title>
        <authorList>
            <person name="Liu C."/>
            <person name="Liu B."/>
            <person name="Ren Y."/>
            <person name="Zhang Y."/>
            <person name="Wang H."/>
            <person name="Li S."/>
            <person name="Jiang F."/>
            <person name="Yin L."/>
            <person name="Zhang G."/>
            <person name="Qian W."/>
            <person name="Fan W."/>
        </authorList>
    </citation>
    <scope>NUCLEOTIDE SEQUENCE [LARGE SCALE GENOMIC DNA]</scope>
    <source>
        <strain evidence="6">SZHN2017</strain>
        <tissue evidence="6">Muscle</tissue>
    </source>
</reference>
<dbReference type="SUPFAM" id="SSF158235">
    <property type="entry name" value="SOCS box-like"/>
    <property type="match status" value="1"/>
</dbReference>
<dbReference type="Proteomes" id="UP000245119">
    <property type="component" value="Linkage Group LG3"/>
</dbReference>
<dbReference type="InterPro" id="IPR001496">
    <property type="entry name" value="SOCS_box"/>
</dbReference>
<dbReference type="Pfam" id="PF07525">
    <property type="entry name" value="SOCS_box"/>
    <property type="match status" value="1"/>
</dbReference>
<dbReference type="InterPro" id="IPR051573">
    <property type="entry name" value="Ankyrin-SOCS_box_domain"/>
</dbReference>
<dbReference type="PANTHER" id="PTHR24136">
    <property type="entry name" value="SOWAH (DROSOPHILA) HOMOLOG"/>
    <property type="match status" value="1"/>
</dbReference>
<comment type="caution">
    <text evidence="6">The sequence shown here is derived from an EMBL/GenBank/DDBJ whole genome shotgun (WGS) entry which is preliminary data.</text>
</comment>
<evidence type="ECO:0000256" key="3">
    <source>
        <dbReference type="ARBA" id="ARBA00023043"/>
    </source>
</evidence>
<keyword evidence="2" id="KW-0677">Repeat</keyword>
<dbReference type="GO" id="GO:0016567">
    <property type="term" value="P:protein ubiquitination"/>
    <property type="evidence" value="ECO:0007669"/>
    <property type="project" value="TreeGrafter"/>
</dbReference>
<gene>
    <name evidence="6" type="ORF">C0Q70_04744</name>
</gene>
<dbReference type="GO" id="GO:0035556">
    <property type="term" value="P:intracellular signal transduction"/>
    <property type="evidence" value="ECO:0007669"/>
    <property type="project" value="InterPro"/>
</dbReference>
<evidence type="ECO:0000259" key="5">
    <source>
        <dbReference type="PROSITE" id="PS50225"/>
    </source>
</evidence>
<dbReference type="EMBL" id="PZQS01000003">
    <property type="protein sequence ID" value="PVD33488.1"/>
    <property type="molecule type" value="Genomic_DNA"/>
</dbReference>
<sequence>MTESVDLVSEHLAPLVNLNLRDNEGFTLLMRASQQPSPEGECVNSNSDTVSVIKHLLDSGVNPEARSPDGMTAFEMAVQFGNENWNYVVVLLQHGAKVDNQALLRFIVANHKLIPHAYLTAVLDAMQARGMDFNSLDREGNTILFTKDVYSSISSGQDPSGSLFKILVDRGANPLVPDRHGYSLLRFAIGVDKDYGLYLLKFLVRTGVTTHQPILTDATRSRPKRKDYFDKSVHYMPSPTEAAFKVEDVQAFKLLIESGASNNRELFELIAQLEENCFYKTKVKTEMLNILKQAASQPRSLKSWCRLTVSHALICGTRREEKVTCLPVPQRLQQYILFHDILSEELQTPEEISHHKQSRRERRGFSKPTIIFCCRLGSRSPPNANTEGE</sequence>
<keyword evidence="3 4" id="KW-0040">ANK repeat</keyword>
<comment type="similarity">
    <text evidence="1">Belongs to the ankyrin SOCS box (ASB) family.</text>
</comment>
<dbReference type="SMART" id="SM00248">
    <property type="entry name" value="ANK"/>
    <property type="match status" value="2"/>
</dbReference>
<evidence type="ECO:0000256" key="2">
    <source>
        <dbReference type="ARBA" id="ARBA00022737"/>
    </source>
</evidence>
<dbReference type="PROSITE" id="PS50225">
    <property type="entry name" value="SOCS"/>
    <property type="match status" value="1"/>
</dbReference>
<dbReference type="CDD" id="cd03716">
    <property type="entry name" value="SOCS_ASB_like"/>
    <property type="match status" value="1"/>
</dbReference>
<evidence type="ECO:0000313" key="7">
    <source>
        <dbReference type="Proteomes" id="UP000245119"/>
    </source>
</evidence>
<organism evidence="6 7">
    <name type="scientific">Pomacea canaliculata</name>
    <name type="common">Golden apple snail</name>
    <dbReference type="NCBI Taxonomy" id="400727"/>
    <lineage>
        <taxon>Eukaryota</taxon>
        <taxon>Metazoa</taxon>
        <taxon>Spiralia</taxon>
        <taxon>Lophotrochozoa</taxon>
        <taxon>Mollusca</taxon>
        <taxon>Gastropoda</taxon>
        <taxon>Caenogastropoda</taxon>
        <taxon>Architaenioglossa</taxon>
        <taxon>Ampullarioidea</taxon>
        <taxon>Ampullariidae</taxon>
        <taxon>Pomacea</taxon>
    </lineage>
</organism>
<dbReference type="GO" id="GO:0045732">
    <property type="term" value="P:positive regulation of protein catabolic process"/>
    <property type="evidence" value="ECO:0007669"/>
    <property type="project" value="TreeGrafter"/>
</dbReference>
<feature type="repeat" description="ANK" evidence="4">
    <location>
        <begin position="69"/>
        <end position="103"/>
    </location>
</feature>
<dbReference type="PROSITE" id="PS50088">
    <property type="entry name" value="ANK_REPEAT"/>
    <property type="match status" value="1"/>
</dbReference>
<dbReference type="PANTHER" id="PTHR24136:SF15">
    <property type="entry name" value="ANK_REP_REGION DOMAIN-CONTAINING PROTEIN"/>
    <property type="match status" value="1"/>
</dbReference>
<name>A0A2T7PJ88_POMCA</name>
<accession>A0A2T7PJ88</accession>
<feature type="domain" description="SOCS box" evidence="5">
    <location>
        <begin position="296"/>
        <end position="342"/>
    </location>
</feature>
<dbReference type="InterPro" id="IPR036036">
    <property type="entry name" value="SOCS_box-like_dom_sf"/>
</dbReference>
<keyword evidence="7" id="KW-1185">Reference proteome</keyword>
<dbReference type="InterPro" id="IPR036770">
    <property type="entry name" value="Ankyrin_rpt-contain_sf"/>
</dbReference>
<dbReference type="SUPFAM" id="SSF48403">
    <property type="entry name" value="Ankyrin repeat"/>
    <property type="match status" value="1"/>
</dbReference>
<dbReference type="InterPro" id="IPR002110">
    <property type="entry name" value="Ankyrin_rpt"/>
</dbReference>
<dbReference type="STRING" id="400727.A0A2T7PJ88"/>
<protein>
    <recommendedName>
        <fullName evidence="5">SOCS box domain-containing protein</fullName>
    </recommendedName>
</protein>
<dbReference type="SMART" id="SM00969">
    <property type="entry name" value="SOCS_box"/>
    <property type="match status" value="1"/>
</dbReference>
<dbReference type="AlphaFoldDB" id="A0A2T7PJ88"/>
<dbReference type="OrthoDB" id="439236at2759"/>
<dbReference type="PROSITE" id="PS50297">
    <property type="entry name" value="ANK_REP_REGION"/>
    <property type="match status" value="1"/>
</dbReference>
<proteinExistence type="inferred from homology"/>
<evidence type="ECO:0000256" key="1">
    <source>
        <dbReference type="ARBA" id="ARBA00005949"/>
    </source>
</evidence>
<evidence type="ECO:0000313" key="6">
    <source>
        <dbReference type="EMBL" id="PVD33488.1"/>
    </source>
</evidence>